<dbReference type="GO" id="GO:0008081">
    <property type="term" value="F:phosphoric diester hydrolase activity"/>
    <property type="evidence" value="ECO:0007669"/>
    <property type="project" value="TreeGrafter"/>
</dbReference>
<dbReference type="GO" id="GO:0006629">
    <property type="term" value="P:lipid metabolic process"/>
    <property type="evidence" value="ECO:0007669"/>
    <property type="project" value="InterPro"/>
</dbReference>
<reference evidence="15" key="1">
    <citation type="submission" date="2024-02" db="UniProtKB">
        <authorList>
            <consortium name="WormBaseParasite"/>
        </authorList>
    </citation>
    <scope>IDENTIFICATION</scope>
</reference>
<keyword evidence="9" id="KW-0325">Glycoprotein</keyword>
<evidence type="ECO:0000313" key="14">
    <source>
        <dbReference type="Proteomes" id="UP000887575"/>
    </source>
</evidence>
<evidence type="ECO:0000256" key="7">
    <source>
        <dbReference type="ARBA" id="ARBA00022801"/>
    </source>
</evidence>
<comment type="subcellular location">
    <subcellularLocation>
        <location evidence="2">Secreted</location>
    </subcellularLocation>
</comment>
<comment type="cofactor">
    <cofactor evidence="1">
        <name>Zn(2+)</name>
        <dbReference type="ChEBI" id="CHEBI:29105"/>
    </cofactor>
</comment>
<keyword evidence="7" id="KW-0378">Hydrolase</keyword>
<keyword evidence="6 10" id="KW-0732">Signal</keyword>
<comment type="similarity">
    <text evidence="3">Belongs to the acid sphingomyelinase family.</text>
</comment>
<evidence type="ECO:0000256" key="4">
    <source>
        <dbReference type="ARBA" id="ARBA00022525"/>
    </source>
</evidence>
<dbReference type="InterPro" id="IPR041805">
    <property type="entry name" value="ASMase/PPN1_MPP"/>
</dbReference>
<dbReference type="CDD" id="cd00842">
    <property type="entry name" value="MPP_ASMase"/>
    <property type="match status" value="1"/>
</dbReference>
<dbReference type="Gene3D" id="3.60.21.10">
    <property type="match status" value="1"/>
</dbReference>
<feature type="domain" description="Fungal lipase-type" evidence="12">
    <location>
        <begin position="537"/>
        <end position="673"/>
    </location>
</feature>
<protein>
    <submittedName>
        <fullName evidence="15">Uncharacterized protein</fullName>
    </submittedName>
</protein>
<feature type="signal peptide" evidence="10">
    <location>
        <begin position="1"/>
        <end position="15"/>
    </location>
</feature>
<keyword evidence="8" id="KW-0862">Zinc</keyword>
<keyword evidence="5" id="KW-0479">Metal-binding</keyword>
<dbReference type="InterPro" id="IPR029058">
    <property type="entry name" value="AB_hydrolase_fold"/>
</dbReference>
<name>A0AAF3J2X1_9BILA</name>
<organism evidence="14 15">
    <name type="scientific">Mesorhabditis belari</name>
    <dbReference type="NCBI Taxonomy" id="2138241"/>
    <lineage>
        <taxon>Eukaryota</taxon>
        <taxon>Metazoa</taxon>
        <taxon>Ecdysozoa</taxon>
        <taxon>Nematoda</taxon>
        <taxon>Chromadorea</taxon>
        <taxon>Rhabditida</taxon>
        <taxon>Rhabditina</taxon>
        <taxon>Rhabditomorpha</taxon>
        <taxon>Rhabditoidea</taxon>
        <taxon>Rhabditidae</taxon>
        <taxon>Mesorhabditinae</taxon>
        <taxon>Mesorhabditis</taxon>
    </lineage>
</organism>
<dbReference type="Pfam" id="PF19272">
    <property type="entry name" value="ASMase_C"/>
    <property type="match status" value="1"/>
</dbReference>
<evidence type="ECO:0000256" key="6">
    <source>
        <dbReference type="ARBA" id="ARBA00022729"/>
    </source>
</evidence>
<dbReference type="Gene3D" id="3.40.50.1820">
    <property type="entry name" value="alpha/beta hydrolase"/>
    <property type="match status" value="1"/>
</dbReference>
<evidence type="ECO:0000256" key="9">
    <source>
        <dbReference type="ARBA" id="ARBA00023180"/>
    </source>
</evidence>
<proteinExistence type="inferred from homology"/>
<evidence type="ECO:0000256" key="8">
    <source>
        <dbReference type="ARBA" id="ARBA00022833"/>
    </source>
</evidence>
<dbReference type="Proteomes" id="UP000887575">
    <property type="component" value="Unassembled WGS sequence"/>
</dbReference>
<evidence type="ECO:0000256" key="1">
    <source>
        <dbReference type="ARBA" id="ARBA00001947"/>
    </source>
</evidence>
<dbReference type="InterPro" id="IPR045473">
    <property type="entry name" value="ASM_C"/>
</dbReference>
<evidence type="ECO:0000313" key="15">
    <source>
        <dbReference type="WBParaSite" id="MBELARI_LOCUS12852"/>
    </source>
</evidence>
<evidence type="ECO:0000256" key="10">
    <source>
        <dbReference type="SAM" id="SignalP"/>
    </source>
</evidence>
<dbReference type="SUPFAM" id="SSF56300">
    <property type="entry name" value="Metallo-dependent phosphatases"/>
    <property type="match status" value="1"/>
</dbReference>
<keyword evidence="4" id="KW-0964">Secreted</keyword>
<evidence type="ECO:0000256" key="2">
    <source>
        <dbReference type="ARBA" id="ARBA00004613"/>
    </source>
</evidence>
<dbReference type="SUPFAM" id="SSF53474">
    <property type="entry name" value="alpha/beta-Hydrolases"/>
    <property type="match status" value="1"/>
</dbReference>
<dbReference type="WBParaSite" id="MBELARI_LOCUS12852">
    <property type="protein sequence ID" value="MBELARI_LOCUS12852"/>
    <property type="gene ID" value="MBELARI_LOCUS12852"/>
</dbReference>
<dbReference type="InterPro" id="IPR002921">
    <property type="entry name" value="Fungal_lipase-type"/>
</dbReference>
<accession>A0AAF3J2X1</accession>
<dbReference type="PANTHER" id="PTHR10340">
    <property type="entry name" value="SPHINGOMYELIN PHOSPHODIESTERASE"/>
    <property type="match status" value="1"/>
</dbReference>
<evidence type="ECO:0000259" key="11">
    <source>
        <dbReference type="Pfam" id="PF00149"/>
    </source>
</evidence>
<feature type="chain" id="PRO_5041924613" evidence="10">
    <location>
        <begin position="16"/>
        <end position="740"/>
    </location>
</feature>
<evidence type="ECO:0000256" key="5">
    <source>
        <dbReference type="ARBA" id="ARBA00022723"/>
    </source>
</evidence>
<dbReference type="CDD" id="cd00519">
    <property type="entry name" value="Lipase_3"/>
    <property type="match status" value="1"/>
</dbReference>
<dbReference type="Pfam" id="PF01764">
    <property type="entry name" value="Lipase_3"/>
    <property type="match status" value="1"/>
</dbReference>
<sequence>MKILLFFLLFSSIFSLKVLQVTDFHLDIDYSINGDPKAMCHQAKKTRDSDANQLGTFGDYMCDAPELLVNYVVSEAQRLVPNPDLILWTGDNTPHIEGYDMDYVLNGITKTTKLLFTAFPNVPILPTFGNHDYSPSNDFVEESSLYKKTYDTLWSEKVGAENRDRFLKGGYYQYRIPKTKQLVLVLNTNLYYVYNQAAGNFSNPFDPAEQFNYMEAALSAAKSCTSMRKNQRFGDADCANIVHIVAHIGPGAFERTPNITWMTPYYNNQFLAILEKYSSNVGWMIFGHHHTDTFHVVRDYTGAPFNVAWMAPAVTPWFSTLDGAGSNNPTFRVYQTDDNTGEILDFTTYSLDLEKLNANGNESAKVEYSMKDAYSLQSLHPQSISDLVDQFEKSDELFLKYITYNSAGWGVKLPEGKFKQAQLCSLRFADYERYFRCMETDQSTITTTTKTYFTTKQWTYAFLLFFISTTLCQYSDDFGRNTVWPLAVATFDKNPQICIKSGLPDGQLRRKLEMKCDLVNETCSGYTAFSQASKVIVLAFRGSEGTEVPMEVLSVLFEKQAQFPGGGLVAEFFYRAFLGIWNAGMKDDFLTLRQQFPDYQVWITGHSLGAAMATLAAGFITQNGYVSGTEIKLITYGEPRNGDATYASRINDMLPFAYRVVHDNDIVPQIPLDLENYEHHRTEIWYPNAMAVGDPFVVCRGNEDRNCSAGLPLLKWNTGAHTLYFNIDIGKYQRNGCIYS</sequence>
<feature type="domain" description="Calcineurin-like phosphoesterase" evidence="11">
    <location>
        <begin position="16"/>
        <end position="291"/>
    </location>
</feature>
<evidence type="ECO:0000256" key="3">
    <source>
        <dbReference type="ARBA" id="ARBA00008234"/>
    </source>
</evidence>
<keyword evidence="14" id="KW-1185">Reference proteome</keyword>
<dbReference type="PANTHER" id="PTHR10340:SF57">
    <property type="entry name" value="METALLOPHOS DOMAIN-CONTAINING PROTEIN"/>
    <property type="match status" value="1"/>
</dbReference>
<dbReference type="Pfam" id="PF00149">
    <property type="entry name" value="Metallophos"/>
    <property type="match status" value="1"/>
</dbReference>
<dbReference type="AlphaFoldDB" id="A0AAF3J2X1"/>
<evidence type="ECO:0000259" key="12">
    <source>
        <dbReference type="Pfam" id="PF01764"/>
    </source>
</evidence>
<evidence type="ECO:0000259" key="13">
    <source>
        <dbReference type="Pfam" id="PF19272"/>
    </source>
</evidence>
<dbReference type="GO" id="GO:0046872">
    <property type="term" value="F:metal ion binding"/>
    <property type="evidence" value="ECO:0007669"/>
    <property type="project" value="UniProtKB-KW"/>
</dbReference>
<dbReference type="InterPro" id="IPR029052">
    <property type="entry name" value="Metallo-depent_PP-like"/>
</dbReference>
<dbReference type="InterPro" id="IPR004843">
    <property type="entry name" value="Calcineurin-like_PHP"/>
</dbReference>
<dbReference type="GO" id="GO:0005615">
    <property type="term" value="C:extracellular space"/>
    <property type="evidence" value="ECO:0007669"/>
    <property type="project" value="TreeGrafter"/>
</dbReference>
<feature type="domain" description="Sphingomyelin phosphodiesterase C-terminal" evidence="13">
    <location>
        <begin position="304"/>
        <end position="442"/>
    </location>
</feature>